<dbReference type="SMART" id="SM00450">
    <property type="entry name" value="RHOD"/>
    <property type="match status" value="1"/>
</dbReference>
<accession>A0ABP3BE09</accession>
<dbReference type="RefSeq" id="WP_013621654.1">
    <property type="nucleotide sequence ID" value="NZ_ARZX01000001.1"/>
</dbReference>
<dbReference type="PROSITE" id="PS50206">
    <property type="entry name" value="RHODANESE_3"/>
    <property type="match status" value="1"/>
</dbReference>
<dbReference type="EMBL" id="ARZX01000001">
    <property type="protein sequence ID" value="EWH15042.1"/>
    <property type="molecule type" value="Genomic_DNA"/>
</dbReference>
<dbReference type="PANTHER" id="PTHR43031">
    <property type="entry name" value="FAD-DEPENDENT OXIDOREDUCTASE"/>
    <property type="match status" value="1"/>
</dbReference>
<proteinExistence type="predicted"/>
<dbReference type="SUPFAM" id="SSF52821">
    <property type="entry name" value="Rhodanese/Cell cycle control phosphatase"/>
    <property type="match status" value="1"/>
</dbReference>
<evidence type="ECO:0000259" key="1">
    <source>
        <dbReference type="PROSITE" id="PS50206"/>
    </source>
</evidence>
<sequence length="116" mass="12883">MRPFLNSLFILLFLTACSQSKSKHITEFSQNDIKNALLIDVRTSDEYGLGHLKNAKNVDVLQNTFVAYFDSIPKTKTIYVYCKSGGRSAKAAEKLAALGYNAINLEGGYDAIKNKK</sequence>
<dbReference type="Proteomes" id="UP000019275">
    <property type="component" value="Unassembled WGS sequence"/>
</dbReference>
<dbReference type="Gene3D" id="3.40.250.10">
    <property type="entry name" value="Rhodanese-like domain"/>
    <property type="match status" value="1"/>
</dbReference>
<dbReference type="PROSITE" id="PS51257">
    <property type="entry name" value="PROKAR_LIPOPROTEIN"/>
    <property type="match status" value="1"/>
</dbReference>
<protein>
    <submittedName>
        <fullName evidence="2">Rhodanese-like protein</fullName>
    </submittedName>
</protein>
<dbReference type="InterPro" id="IPR050229">
    <property type="entry name" value="GlpE_sulfurtransferase"/>
</dbReference>
<reference evidence="2 3" key="1">
    <citation type="journal article" date="2014" name="Genome Announc.">
        <title>Draft Genome Sequence of the Carrageenan-Degrading Bacterium Cellulophaga sp. Strain KL-A, Isolated from Decaying Marine Algae.</title>
        <authorList>
            <person name="Shan D."/>
            <person name="Ying J."/>
            <person name="Li X."/>
            <person name="Gao Z."/>
            <person name="Wei G."/>
            <person name="Shao Z."/>
        </authorList>
    </citation>
    <scope>NUCLEOTIDE SEQUENCE [LARGE SCALE GENOMIC DNA]</scope>
    <source>
        <strain evidence="2 3">KL-A</strain>
    </source>
</reference>
<dbReference type="Pfam" id="PF00581">
    <property type="entry name" value="Rhodanese"/>
    <property type="match status" value="1"/>
</dbReference>
<evidence type="ECO:0000313" key="3">
    <source>
        <dbReference type="Proteomes" id="UP000019275"/>
    </source>
</evidence>
<keyword evidence="3" id="KW-1185">Reference proteome</keyword>
<comment type="caution">
    <text evidence="2">The sequence shown here is derived from an EMBL/GenBank/DDBJ whole genome shotgun (WGS) entry which is preliminary data.</text>
</comment>
<dbReference type="InterPro" id="IPR001763">
    <property type="entry name" value="Rhodanese-like_dom"/>
</dbReference>
<feature type="domain" description="Rhodanese" evidence="1">
    <location>
        <begin position="32"/>
        <end position="116"/>
    </location>
</feature>
<dbReference type="CDD" id="cd00158">
    <property type="entry name" value="RHOD"/>
    <property type="match status" value="1"/>
</dbReference>
<name>A0ABP3BE09_9FLAO</name>
<dbReference type="InterPro" id="IPR036873">
    <property type="entry name" value="Rhodanese-like_dom_sf"/>
</dbReference>
<organism evidence="2 3">
    <name type="scientific">Cellulophaga geojensis KL-A</name>
    <dbReference type="NCBI Taxonomy" id="1328323"/>
    <lineage>
        <taxon>Bacteria</taxon>
        <taxon>Pseudomonadati</taxon>
        <taxon>Bacteroidota</taxon>
        <taxon>Flavobacteriia</taxon>
        <taxon>Flavobacteriales</taxon>
        <taxon>Flavobacteriaceae</taxon>
        <taxon>Cellulophaga</taxon>
    </lineage>
</organism>
<gene>
    <name evidence="2" type="ORF">KLA_00745</name>
</gene>
<dbReference type="PANTHER" id="PTHR43031:SF1">
    <property type="entry name" value="PYRIDINE NUCLEOTIDE-DISULPHIDE OXIDOREDUCTASE"/>
    <property type="match status" value="1"/>
</dbReference>
<evidence type="ECO:0000313" key="2">
    <source>
        <dbReference type="EMBL" id="EWH15042.1"/>
    </source>
</evidence>